<protein>
    <recommendedName>
        <fullName evidence="9">Serine/threonine-protein kinase BUR1</fullName>
        <ecNumber evidence="3">2.7.11.22</ecNumber>
        <ecNumber evidence="2">2.7.11.23</ecNumber>
    </recommendedName>
    <alternativeName>
        <fullName evidence="13">Serine/threonine-protein kinase bur1</fullName>
    </alternativeName>
</protein>
<dbReference type="Gene3D" id="3.30.200.20">
    <property type="entry name" value="Phosphorylase Kinase, domain 1"/>
    <property type="match status" value="1"/>
</dbReference>
<feature type="region of interest" description="Disordered" evidence="15">
    <location>
        <begin position="571"/>
        <end position="618"/>
    </location>
</feature>
<evidence type="ECO:0000256" key="1">
    <source>
        <dbReference type="ARBA" id="ARBA00006485"/>
    </source>
</evidence>
<evidence type="ECO:0000256" key="3">
    <source>
        <dbReference type="ARBA" id="ARBA00012425"/>
    </source>
</evidence>
<dbReference type="EC" id="2.7.11.23" evidence="2"/>
<keyword evidence="5" id="KW-0808">Transferase</keyword>
<dbReference type="InterPro" id="IPR000719">
    <property type="entry name" value="Prot_kinase_dom"/>
</dbReference>
<dbReference type="PANTHER" id="PTHR24056">
    <property type="entry name" value="CELL DIVISION PROTEIN KINASE"/>
    <property type="match status" value="1"/>
</dbReference>
<dbReference type="PANTHER" id="PTHR24056:SF546">
    <property type="entry name" value="CYCLIN-DEPENDENT KINASE 12"/>
    <property type="match status" value="1"/>
</dbReference>
<keyword evidence="7" id="KW-0418">Kinase</keyword>
<dbReference type="EC" id="2.7.11.22" evidence="3"/>
<dbReference type="GO" id="GO:0008024">
    <property type="term" value="C:cyclin/CDK positive transcription elongation factor complex"/>
    <property type="evidence" value="ECO:0007669"/>
    <property type="project" value="TreeGrafter"/>
</dbReference>
<dbReference type="Gene3D" id="1.10.510.10">
    <property type="entry name" value="Transferase(Phosphotransferase) domain 1"/>
    <property type="match status" value="1"/>
</dbReference>
<evidence type="ECO:0000256" key="14">
    <source>
        <dbReference type="PROSITE-ProRule" id="PRU10141"/>
    </source>
</evidence>
<name>A0A1L0DER1_9ASCO</name>
<dbReference type="InterPro" id="IPR011009">
    <property type="entry name" value="Kinase-like_dom_sf"/>
</dbReference>
<feature type="compositionally biased region" description="Basic and acidic residues" evidence="15">
    <location>
        <begin position="40"/>
        <end position="231"/>
    </location>
</feature>
<evidence type="ECO:0000256" key="13">
    <source>
        <dbReference type="ARBA" id="ARBA00073250"/>
    </source>
</evidence>
<dbReference type="InterPro" id="IPR017441">
    <property type="entry name" value="Protein_kinase_ATP_BS"/>
</dbReference>
<dbReference type="GO" id="GO:0030332">
    <property type="term" value="F:cyclin binding"/>
    <property type="evidence" value="ECO:0007669"/>
    <property type="project" value="TreeGrafter"/>
</dbReference>
<reference evidence="17 18" key="1">
    <citation type="submission" date="2016-10" db="EMBL/GenBank/DDBJ databases">
        <authorList>
            <person name="de Groot N.N."/>
        </authorList>
    </citation>
    <scope>NUCLEOTIDE SEQUENCE [LARGE SCALE GENOMIC DNA]</scope>
    <source>
        <strain evidence="17 18">CBS 141442</strain>
    </source>
</reference>
<keyword evidence="4" id="KW-0723">Serine/threonine-protein kinase</keyword>
<evidence type="ECO:0000256" key="5">
    <source>
        <dbReference type="ARBA" id="ARBA00022679"/>
    </source>
</evidence>
<evidence type="ECO:0000256" key="12">
    <source>
        <dbReference type="ARBA" id="ARBA00049280"/>
    </source>
</evidence>
<evidence type="ECO:0000256" key="15">
    <source>
        <dbReference type="SAM" id="MobiDB-lite"/>
    </source>
</evidence>
<accession>A0A1L0DER1</accession>
<dbReference type="EMBL" id="LT635757">
    <property type="protein sequence ID" value="SGZ50878.1"/>
    <property type="molecule type" value="Genomic_DNA"/>
</dbReference>
<dbReference type="Pfam" id="PF00069">
    <property type="entry name" value="Pkinase"/>
    <property type="match status" value="1"/>
</dbReference>
<evidence type="ECO:0000256" key="8">
    <source>
        <dbReference type="ARBA" id="ARBA00022840"/>
    </source>
</evidence>
<dbReference type="SUPFAM" id="SSF56112">
    <property type="entry name" value="Protein kinase-like (PK-like)"/>
    <property type="match status" value="1"/>
</dbReference>
<gene>
    <name evidence="17" type="ORF">SAMEA4029010_CIC11G00000000647</name>
</gene>
<evidence type="ECO:0000256" key="9">
    <source>
        <dbReference type="ARBA" id="ARBA00041018"/>
    </source>
</evidence>
<comment type="catalytic activity">
    <reaction evidence="10">
        <text>L-threonyl-[protein] + ATP = O-phospho-L-threonyl-[protein] + ADP + H(+)</text>
        <dbReference type="Rhea" id="RHEA:46608"/>
        <dbReference type="Rhea" id="RHEA-COMP:11060"/>
        <dbReference type="Rhea" id="RHEA-COMP:11605"/>
        <dbReference type="ChEBI" id="CHEBI:15378"/>
        <dbReference type="ChEBI" id="CHEBI:30013"/>
        <dbReference type="ChEBI" id="CHEBI:30616"/>
        <dbReference type="ChEBI" id="CHEBI:61977"/>
        <dbReference type="ChEBI" id="CHEBI:456216"/>
        <dbReference type="EC" id="2.7.11.22"/>
    </reaction>
</comment>
<dbReference type="Proteomes" id="UP000182334">
    <property type="component" value="Chromosome II"/>
</dbReference>
<feature type="region of interest" description="Disordered" evidence="15">
    <location>
        <begin position="707"/>
        <end position="735"/>
    </location>
</feature>
<dbReference type="GO" id="GO:0008353">
    <property type="term" value="F:RNA polymerase II CTD heptapeptide repeat kinase activity"/>
    <property type="evidence" value="ECO:0007669"/>
    <property type="project" value="UniProtKB-EC"/>
</dbReference>
<comment type="catalytic activity">
    <reaction evidence="11">
        <text>L-seryl-[protein] + ATP = O-phospho-L-seryl-[protein] + ADP + H(+)</text>
        <dbReference type="Rhea" id="RHEA:17989"/>
        <dbReference type="Rhea" id="RHEA-COMP:9863"/>
        <dbReference type="Rhea" id="RHEA-COMP:11604"/>
        <dbReference type="ChEBI" id="CHEBI:15378"/>
        <dbReference type="ChEBI" id="CHEBI:29999"/>
        <dbReference type="ChEBI" id="CHEBI:30616"/>
        <dbReference type="ChEBI" id="CHEBI:83421"/>
        <dbReference type="ChEBI" id="CHEBI:456216"/>
        <dbReference type="EC" id="2.7.11.22"/>
    </reaction>
</comment>
<evidence type="ECO:0000259" key="16">
    <source>
        <dbReference type="PROSITE" id="PS50011"/>
    </source>
</evidence>
<keyword evidence="6 14" id="KW-0547">Nucleotide-binding</keyword>
<evidence type="ECO:0000256" key="6">
    <source>
        <dbReference type="ARBA" id="ARBA00022741"/>
    </source>
</evidence>
<feature type="region of interest" description="Disordered" evidence="15">
    <location>
        <begin position="1"/>
        <end position="248"/>
    </location>
</feature>
<keyword evidence="8 14" id="KW-0067">ATP-binding</keyword>
<dbReference type="STRING" id="45354.A0A1L0DER1"/>
<evidence type="ECO:0000256" key="7">
    <source>
        <dbReference type="ARBA" id="ARBA00022777"/>
    </source>
</evidence>
<dbReference type="GO" id="GO:0005524">
    <property type="term" value="F:ATP binding"/>
    <property type="evidence" value="ECO:0007669"/>
    <property type="project" value="UniProtKB-UniRule"/>
</dbReference>
<evidence type="ECO:0000256" key="2">
    <source>
        <dbReference type="ARBA" id="ARBA00012409"/>
    </source>
</evidence>
<evidence type="ECO:0000256" key="10">
    <source>
        <dbReference type="ARBA" id="ARBA00047811"/>
    </source>
</evidence>
<evidence type="ECO:0000313" key="17">
    <source>
        <dbReference type="EMBL" id="SGZ50878.1"/>
    </source>
</evidence>
<evidence type="ECO:0000256" key="11">
    <source>
        <dbReference type="ARBA" id="ARBA00048367"/>
    </source>
</evidence>
<proteinExistence type="inferred from homology"/>
<feature type="compositionally biased region" description="Basic residues" evidence="15">
    <location>
        <begin position="232"/>
        <end position="242"/>
    </location>
</feature>
<dbReference type="FunFam" id="3.30.200.20:FF:000375">
    <property type="entry name" value="Cell division related protein kinase 2"/>
    <property type="match status" value="1"/>
</dbReference>
<organism evidence="17 18">
    <name type="scientific">Sungouiella intermedia</name>
    <dbReference type="NCBI Taxonomy" id="45354"/>
    <lineage>
        <taxon>Eukaryota</taxon>
        <taxon>Fungi</taxon>
        <taxon>Dikarya</taxon>
        <taxon>Ascomycota</taxon>
        <taxon>Saccharomycotina</taxon>
        <taxon>Pichiomycetes</taxon>
        <taxon>Metschnikowiaceae</taxon>
        <taxon>Sungouiella</taxon>
    </lineage>
</organism>
<comment type="similarity">
    <text evidence="1">Belongs to the protein kinase superfamily. CMGC Ser/Thr protein kinase family. CDC2/CDKX subfamily.</text>
</comment>
<dbReference type="FunFam" id="1.10.510.10:FF:000415">
    <property type="entry name" value="CMGC/CDK/CRK7 protein kinase, variant"/>
    <property type="match status" value="1"/>
</dbReference>
<evidence type="ECO:0000256" key="4">
    <source>
        <dbReference type="ARBA" id="ARBA00022527"/>
    </source>
</evidence>
<dbReference type="PROSITE" id="PS50011">
    <property type="entry name" value="PROTEIN_KINASE_DOM"/>
    <property type="match status" value="1"/>
</dbReference>
<dbReference type="InterPro" id="IPR008271">
    <property type="entry name" value="Ser/Thr_kinase_AS"/>
</dbReference>
<dbReference type="PROSITE" id="PS00107">
    <property type="entry name" value="PROTEIN_KINASE_ATP"/>
    <property type="match status" value="1"/>
</dbReference>
<comment type="catalytic activity">
    <reaction evidence="12">
        <text>[DNA-directed RNA polymerase] + ATP = phospho-[DNA-directed RNA polymerase] + ADP + H(+)</text>
        <dbReference type="Rhea" id="RHEA:10216"/>
        <dbReference type="Rhea" id="RHEA-COMP:11321"/>
        <dbReference type="Rhea" id="RHEA-COMP:11322"/>
        <dbReference type="ChEBI" id="CHEBI:15378"/>
        <dbReference type="ChEBI" id="CHEBI:30616"/>
        <dbReference type="ChEBI" id="CHEBI:43176"/>
        <dbReference type="ChEBI" id="CHEBI:68546"/>
        <dbReference type="ChEBI" id="CHEBI:456216"/>
        <dbReference type="EC" id="2.7.11.23"/>
    </reaction>
</comment>
<dbReference type="OrthoDB" id="204883at2759"/>
<evidence type="ECO:0000313" key="18">
    <source>
        <dbReference type="Proteomes" id="UP000182334"/>
    </source>
</evidence>
<dbReference type="GO" id="GO:0032968">
    <property type="term" value="P:positive regulation of transcription elongation by RNA polymerase II"/>
    <property type="evidence" value="ECO:0007669"/>
    <property type="project" value="TreeGrafter"/>
</dbReference>
<dbReference type="InterPro" id="IPR050108">
    <property type="entry name" value="CDK"/>
</dbReference>
<dbReference type="CDD" id="cd07840">
    <property type="entry name" value="STKc_CDK9_like"/>
    <property type="match status" value="1"/>
</dbReference>
<dbReference type="GO" id="GO:0030447">
    <property type="term" value="P:filamentous growth"/>
    <property type="evidence" value="ECO:0007669"/>
    <property type="project" value="UniProtKB-ARBA"/>
</dbReference>
<feature type="binding site" evidence="14">
    <location>
        <position position="291"/>
    </location>
    <ligand>
        <name>ATP</name>
        <dbReference type="ChEBI" id="CHEBI:30616"/>
    </ligand>
</feature>
<dbReference type="SMART" id="SM00220">
    <property type="entry name" value="S_TKc"/>
    <property type="match status" value="1"/>
</dbReference>
<dbReference type="AlphaFoldDB" id="A0A1L0DER1"/>
<dbReference type="PROSITE" id="PS00108">
    <property type="entry name" value="PROTEIN_KINASE_ST"/>
    <property type="match status" value="1"/>
</dbReference>
<dbReference type="GO" id="GO:0004693">
    <property type="term" value="F:cyclin-dependent protein serine/threonine kinase activity"/>
    <property type="evidence" value="ECO:0007669"/>
    <property type="project" value="UniProtKB-EC"/>
</dbReference>
<keyword evidence="18" id="KW-1185">Reference proteome</keyword>
<feature type="domain" description="Protein kinase" evidence="16">
    <location>
        <begin position="262"/>
        <end position="549"/>
    </location>
</feature>
<sequence length="735" mass="84052">MSDRYRPPVGPKGQRAPPGPKGNWNGSSSKPSHNGLANKRYKERDNYRPNLIDKDRPHDGPETGSHERPSGPSGYREKRAHPDRGDGPNKRRDFQRESRDARDKDVDVRDSRGGTRQTRERDPRERDPRERDPRERDPRERDSRDSRDSRVHPRGPRDLRDSRDPRDSRDSRDSRGPRDSKDPRDPRDPRVSKDPRDSRDPRDPRDSGDRRNGPKGSEKPPRGPKANDRNQREKKKPQRARPPRLEPSQIYLVYSMRATELYQRVQQVGEGTYGKVYKAKNELTGEFVALKKLRLESEREGFPITAMREIKLLQSFDHPNIVGLLEMSVEHNQIHMIFDYLDHDLTGLLTHPDLNLTEGHRKMIFKQLMEGLNYLHTRRVIHRDIKGSNILLNSKGVLKIADFGLARNMKVLAEGDKPDYTNRVITIWYRPPELLLGSTDYGREVDIWGVGCLLMELYTKIATFQGTEEISQLHKIFEIMGTPTLESWPDIENMPWFEMLKPRVNIKPKFESEYKHLLSEEGFDLALKLLEVVPWKRITAKEALEHAYFTSDPKPEPLTFMETLEGEWHEFETKKRRREERKRLQNLKTSKGKEMSVPPSQPRLPASTGGNSLSETPLEFDVKDTGSVQDVEMEERNDLKQENLVDVSGVVDVTNSTIVAKAPEVTSAANATTDASEAAETTITDTTMGETTLTGIITAETGELADTKSTKVEAEPVGVAKDIDSTDATDNVHRK</sequence>